<accession>A0A2A7B9P1</accession>
<dbReference type="AlphaFoldDB" id="A0A2A7B9P1"/>
<comment type="caution">
    <text evidence="4">The sequence shown here is derived from an EMBL/GenBank/DDBJ whole genome shotgun (WGS) entry which is preliminary data.</text>
</comment>
<keyword evidence="2" id="KW-0808">Transferase</keyword>
<evidence type="ECO:0000313" key="4">
    <source>
        <dbReference type="EMBL" id="PDX88041.1"/>
    </source>
</evidence>
<evidence type="ECO:0000256" key="1">
    <source>
        <dbReference type="ARBA" id="ARBA00022676"/>
    </source>
</evidence>
<gene>
    <name evidence="4" type="ORF">CHR60_03210</name>
</gene>
<dbReference type="Pfam" id="PF00535">
    <property type="entry name" value="Glycos_transf_2"/>
    <property type="match status" value="1"/>
</dbReference>
<name>A0A2A7B9P1_9FIRM</name>
<evidence type="ECO:0000256" key="2">
    <source>
        <dbReference type="ARBA" id="ARBA00022679"/>
    </source>
</evidence>
<organism evidence="4 5">
    <name type="scientific">Faecalibacterium prausnitzii</name>
    <dbReference type="NCBI Taxonomy" id="853"/>
    <lineage>
        <taxon>Bacteria</taxon>
        <taxon>Bacillati</taxon>
        <taxon>Bacillota</taxon>
        <taxon>Clostridia</taxon>
        <taxon>Eubacteriales</taxon>
        <taxon>Oscillospiraceae</taxon>
        <taxon>Faecalibacterium</taxon>
    </lineage>
</organism>
<dbReference type="RefSeq" id="WP_097791700.1">
    <property type="nucleotide sequence ID" value="NZ_NOUV01000005.1"/>
</dbReference>
<dbReference type="GO" id="GO:0016757">
    <property type="term" value="F:glycosyltransferase activity"/>
    <property type="evidence" value="ECO:0007669"/>
    <property type="project" value="UniProtKB-KW"/>
</dbReference>
<dbReference type="SUPFAM" id="SSF53448">
    <property type="entry name" value="Nucleotide-diphospho-sugar transferases"/>
    <property type="match status" value="1"/>
</dbReference>
<evidence type="ECO:0000313" key="5">
    <source>
        <dbReference type="Proteomes" id="UP000220904"/>
    </source>
</evidence>
<feature type="domain" description="Glycosyltransferase 2-like" evidence="3">
    <location>
        <begin position="7"/>
        <end position="172"/>
    </location>
</feature>
<sequence length="326" mass="37195">MAEPTISIIVPVYKTEAYLEKCVDSILAQTFRDFELLLIDDGSPDNCPALCEEAAARDPRIRVIHQKNAGLSAARNTGVEAARGEWIGFVDSDDSIAPEMYETLLTYARRDGAQIAVCDYLLVTEAGEPLPSPYRLEEDKVLDRVGALEQMNRGHFKVAWNRLYRRELFETVRFPVGKIHEDEYTAHQFYWQCERITIAAKPLYFYVQRGGSIIHTDSPQKTMNLAEGIFQRACFEQEQQLTRLAIEAAKTSMLVFAQAHRRKDLQPAQRRWCAEMRGRMNALAKTLLKSGSGSRADRIKFRLFLCSPTLYRAALLTKSWMNKIGF</sequence>
<dbReference type="Gene3D" id="3.90.550.10">
    <property type="entry name" value="Spore Coat Polysaccharide Biosynthesis Protein SpsA, Chain A"/>
    <property type="match status" value="1"/>
</dbReference>
<dbReference type="Proteomes" id="UP000220904">
    <property type="component" value="Unassembled WGS sequence"/>
</dbReference>
<dbReference type="OrthoDB" id="1640114at2"/>
<dbReference type="InterPro" id="IPR001173">
    <property type="entry name" value="Glyco_trans_2-like"/>
</dbReference>
<dbReference type="PANTHER" id="PTHR22916">
    <property type="entry name" value="GLYCOSYLTRANSFERASE"/>
    <property type="match status" value="1"/>
</dbReference>
<protein>
    <recommendedName>
        <fullName evidence="3">Glycosyltransferase 2-like domain-containing protein</fullName>
    </recommendedName>
</protein>
<reference evidence="4 5" key="1">
    <citation type="journal article" date="2017" name="Front. Microbiol.">
        <title>New Insights into the Diversity of the Genus Faecalibacterium.</title>
        <authorList>
            <person name="Benevides L."/>
            <person name="Burman S."/>
            <person name="Martin R."/>
            <person name="Robert V."/>
            <person name="Thomas M."/>
            <person name="Miquel S."/>
            <person name="Chain F."/>
            <person name="Sokol H."/>
            <person name="Bermudez-Humaran L.G."/>
            <person name="Morrison M."/>
            <person name="Langella P."/>
            <person name="Azevedo V.A."/>
            <person name="Chatel J.M."/>
            <person name="Soares S."/>
        </authorList>
    </citation>
    <scope>NUCLEOTIDE SEQUENCE [LARGE SCALE GENOMIC DNA]</scope>
    <source>
        <strain evidence="4 5">AHMP21</strain>
    </source>
</reference>
<dbReference type="InterPro" id="IPR029044">
    <property type="entry name" value="Nucleotide-diphossugar_trans"/>
</dbReference>
<dbReference type="PANTHER" id="PTHR22916:SF51">
    <property type="entry name" value="GLYCOSYLTRANSFERASE EPSH-RELATED"/>
    <property type="match status" value="1"/>
</dbReference>
<keyword evidence="1" id="KW-0328">Glycosyltransferase</keyword>
<evidence type="ECO:0000259" key="3">
    <source>
        <dbReference type="Pfam" id="PF00535"/>
    </source>
</evidence>
<dbReference type="EMBL" id="NOUV01000005">
    <property type="protein sequence ID" value="PDX88041.1"/>
    <property type="molecule type" value="Genomic_DNA"/>
</dbReference>
<dbReference type="CDD" id="cd00761">
    <property type="entry name" value="Glyco_tranf_GTA_type"/>
    <property type="match status" value="1"/>
</dbReference>
<proteinExistence type="predicted"/>